<feature type="domain" description="PPM-type phosphatase" evidence="1">
    <location>
        <begin position="5"/>
        <end position="245"/>
    </location>
</feature>
<dbReference type="SMART" id="SM00332">
    <property type="entry name" value="PP2Cc"/>
    <property type="match status" value="1"/>
</dbReference>
<dbReference type="OrthoDB" id="9801841at2"/>
<dbReference type="CDD" id="cd00143">
    <property type="entry name" value="PP2Cc"/>
    <property type="match status" value="1"/>
</dbReference>
<gene>
    <name evidence="2" type="primary">stp</name>
    <name evidence="2" type="ORF">Pan54_10940</name>
</gene>
<sequence>MPDIRIGQLSITGNYRKNNEDNLHVDEENRFFIVADGMGGQSAGEKASQLAVELVPKKLNELIDFIDDTPDRIRTAIDDAVGNANSEIMVLGRVDPELHNMGTTIVLLVWVGDTFYIGNVGDSRAYLLRKNKLEQITKDHSLVQALMDAGTISPDEARSHRYKNVLVRYLGSKEGGEGVSTHEIQYQAGDRFFLCTDGVTDGLDDNELRELLKSDDDPQQIADSIILAAQKGGSKDNITCIVLDV</sequence>
<dbReference type="Pfam" id="PF13672">
    <property type="entry name" value="PP2C_2"/>
    <property type="match status" value="1"/>
</dbReference>
<dbReference type="EMBL" id="SJPG01000001">
    <property type="protein sequence ID" value="TWT60380.1"/>
    <property type="molecule type" value="Genomic_DNA"/>
</dbReference>
<dbReference type="InterPro" id="IPR001932">
    <property type="entry name" value="PPM-type_phosphatase-like_dom"/>
</dbReference>
<dbReference type="Gene3D" id="3.60.40.10">
    <property type="entry name" value="PPM-type phosphatase domain"/>
    <property type="match status" value="1"/>
</dbReference>
<organism evidence="2 3">
    <name type="scientific">Rubinisphaera italica</name>
    <dbReference type="NCBI Taxonomy" id="2527969"/>
    <lineage>
        <taxon>Bacteria</taxon>
        <taxon>Pseudomonadati</taxon>
        <taxon>Planctomycetota</taxon>
        <taxon>Planctomycetia</taxon>
        <taxon>Planctomycetales</taxon>
        <taxon>Planctomycetaceae</taxon>
        <taxon>Rubinisphaera</taxon>
    </lineage>
</organism>
<keyword evidence="3" id="KW-1185">Reference proteome</keyword>
<dbReference type="RefSeq" id="WP_146502513.1">
    <property type="nucleotide sequence ID" value="NZ_SJPG01000001.1"/>
</dbReference>
<dbReference type="InterPro" id="IPR036457">
    <property type="entry name" value="PPM-type-like_dom_sf"/>
</dbReference>
<dbReference type="PANTHER" id="PTHR47992">
    <property type="entry name" value="PROTEIN PHOSPHATASE"/>
    <property type="match status" value="1"/>
</dbReference>
<keyword evidence="2" id="KW-0378">Hydrolase</keyword>
<accession>A0A5C5XBI7</accession>
<comment type="caution">
    <text evidence="2">The sequence shown here is derived from an EMBL/GenBank/DDBJ whole genome shotgun (WGS) entry which is preliminary data.</text>
</comment>
<dbReference type="EC" id="3.1.3.16" evidence="2"/>
<evidence type="ECO:0000313" key="3">
    <source>
        <dbReference type="Proteomes" id="UP000316095"/>
    </source>
</evidence>
<name>A0A5C5XBI7_9PLAN</name>
<dbReference type="InterPro" id="IPR015655">
    <property type="entry name" value="PP2C"/>
</dbReference>
<reference evidence="2 3" key="1">
    <citation type="submission" date="2019-02" db="EMBL/GenBank/DDBJ databases">
        <title>Deep-cultivation of Planctomycetes and their phenomic and genomic characterization uncovers novel biology.</title>
        <authorList>
            <person name="Wiegand S."/>
            <person name="Jogler M."/>
            <person name="Boedeker C."/>
            <person name="Pinto D."/>
            <person name="Vollmers J."/>
            <person name="Rivas-Marin E."/>
            <person name="Kohn T."/>
            <person name="Peeters S.H."/>
            <person name="Heuer A."/>
            <person name="Rast P."/>
            <person name="Oberbeckmann S."/>
            <person name="Bunk B."/>
            <person name="Jeske O."/>
            <person name="Meyerdierks A."/>
            <person name="Storesund J.E."/>
            <person name="Kallscheuer N."/>
            <person name="Luecker S."/>
            <person name="Lage O.M."/>
            <person name="Pohl T."/>
            <person name="Merkel B.J."/>
            <person name="Hornburger P."/>
            <person name="Mueller R.-W."/>
            <person name="Bruemmer F."/>
            <person name="Labrenz M."/>
            <person name="Spormann A.M."/>
            <person name="Op Den Camp H."/>
            <person name="Overmann J."/>
            <person name="Amann R."/>
            <person name="Jetten M.S.M."/>
            <person name="Mascher T."/>
            <person name="Medema M.H."/>
            <person name="Devos D.P."/>
            <person name="Kaster A.-K."/>
            <person name="Ovreas L."/>
            <person name="Rohde M."/>
            <person name="Galperin M.Y."/>
            <person name="Jogler C."/>
        </authorList>
    </citation>
    <scope>NUCLEOTIDE SEQUENCE [LARGE SCALE GENOMIC DNA]</scope>
    <source>
        <strain evidence="2 3">Pan54</strain>
    </source>
</reference>
<proteinExistence type="predicted"/>
<dbReference type="SUPFAM" id="SSF81606">
    <property type="entry name" value="PP2C-like"/>
    <property type="match status" value="1"/>
</dbReference>
<protein>
    <submittedName>
        <fullName evidence="2">Serine/threonine phosphatase stp</fullName>
        <ecNumber evidence="2">3.1.3.16</ecNumber>
    </submittedName>
</protein>
<evidence type="ECO:0000259" key="1">
    <source>
        <dbReference type="PROSITE" id="PS51746"/>
    </source>
</evidence>
<dbReference type="SMART" id="SM00331">
    <property type="entry name" value="PP2C_SIG"/>
    <property type="match status" value="1"/>
</dbReference>
<dbReference type="PROSITE" id="PS51746">
    <property type="entry name" value="PPM_2"/>
    <property type="match status" value="1"/>
</dbReference>
<evidence type="ECO:0000313" key="2">
    <source>
        <dbReference type="EMBL" id="TWT60380.1"/>
    </source>
</evidence>
<dbReference type="Proteomes" id="UP000316095">
    <property type="component" value="Unassembled WGS sequence"/>
</dbReference>
<dbReference type="AlphaFoldDB" id="A0A5C5XBI7"/>
<dbReference type="GO" id="GO:0004722">
    <property type="term" value="F:protein serine/threonine phosphatase activity"/>
    <property type="evidence" value="ECO:0007669"/>
    <property type="project" value="UniProtKB-EC"/>
</dbReference>